<feature type="chain" id="PRO_5042977122" evidence="1">
    <location>
        <begin position="21"/>
        <end position="163"/>
    </location>
</feature>
<keyword evidence="1" id="KW-0732">Signal</keyword>
<gene>
    <name evidence="2" type="ORF">PEDI_54710</name>
</gene>
<reference evidence="2 3" key="1">
    <citation type="submission" date="2021-12" db="EMBL/GenBank/DDBJ databases">
        <title>Genome sequencing of bacteria with rrn-lacking chromosome and rrn-plasmid.</title>
        <authorList>
            <person name="Anda M."/>
            <person name="Iwasaki W."/>
        </authorList>
    </citation>
    <scope>NUCLEOTIDE SEQUENCE [LARGE SCALE GENOMIC DNA]</scope>
    <source>
        <strain evidence="2 3">NBRC 15940</strain>
    </source>
</reference>
<dbReference type="AlphaFoldDB" id="A0AAN4W392"/>
<feature type="signal peptide" evidence="1">
    <location>
        <begin position="1"/>
        <end position="20"/>
    </location>
</feature>
<organism evidence="2 3">
    <name type="scientific">Persicobacter diffluens</name>
    <dbReference type="NCBI Taxonomy" id="981"/>
    <lineage>
        <taxon>Bacteria</taxon>
        <taxon>Pseudomonadati</taxon>
        <taxon>Bacteroidota</taxon>
        <taxon>Cytophagia</taxon>
        <taxon>Cytophagales</taxon>
        <taxon>Persicobacteraceae</taxon>
        <taxon>Persicobacter</taxon>
    </lineage>
</organism>
<evidence type="ECO:0000256" key="1">
    <source>
        <dbReference type="SAM" id="SignalP"/>
    </source>
</evidence>
<proteinExistence type="predicted"/>
<sequence length="163" mass="18695">MKKFTLIFILTVVGISTSIAQTINQTDINTTCFVLSELMTEAIRNEDTESVLIYSNTIEKIRKKYTINKKYEAYFNSIKVLNPNIKGILISLNNPPKSPGFSNKEIDDFILLRKSGISLMDFNEFLTLKKLGQGTIKIENMHELELKNIEKFKKEVEAIKLKN</sequence>
<protein>
    <submittedName>
        <fullName evidence="2">Uncharacterized protein</fullName>
    </submittedName>
</protein>
<comment type="caution">
    <text evidence="2">The sequence shown here is derived from an EMBL/GenBank/DDBJ whole genome shotgun (WGS) entry which is preliminary data.</text>
</comment>
<accession>A0AAN4W392</accession>
<dbReference type="EMBL" id="BQKE01000008">
    <property type="protein sequence ID" value="GJM64919.1"/>
    <property type="molecule type" value="Genomic_DNA"/>
</dbReference>
<dbReference type="Proteomes" id="UP001310022">
    <property type="component" value="Unassembled WGS sequence"/>
</dbReference>
<name>A0AAN4W392_9BACT</name>
<keyword evidence="3" id="KW-1185">Reference proteome</keyword>
<dbReference type="RefSeq" id="WP_338239974.1">
    <property type="nucleotide sequence ID" value="NZ_BQKE01000008.1"/>
</dbReference>
<evidence type="ECO:0000313" key="3">
    <source>
        <dbReference type="Proteomes" id="UP001310022"/>
    </source>
</evidence>
<evidence type="ECO:0000313" key="2">
    <source>
        <dbReference type="EMBL" id="GJM64919.1"/>
    </source>
</evidence>